<dbReference type="Gene3D" id="2.40.320.10">
    <property type="entry name" value="Hypothetical Protein Pfu-838710-001"/>
    <property type="match status" value="1"/>
</dbReference>
<evidence type="ECO:0000313" key="4">
    <source>
        <dbReference type="EMBL" id="MBB3900919.1"/>
    </source>
</evidence>
<dbReference type="Pfam" id="PF05235">
    <property type="entry name" value="CHAD"/>
    <property type="match status" value="1"/>
</dbReference>
<dbReference type="PROSITE" id="PS51707">
    <property type="entry name" value="CYTH"/>
    <property type="match status" value="1"/>
</dbReference>
<dbReference type="GO" id="GO:0046872">
    <property type="term" value="F:metal ion binding"/>
    <property type="evidence" value="ECO:0007669"/>
    <property type="project" value="TreeGrafter"/>
</dbReference>
<dbReference type="Pfam" id="PF01928">
    <property type="entry name" value="CYTH"/>
    <property type="match status" value="1"/>
</dbReference>
<dbReference type="InterPro" id="IPR039013">
    <property type="entry name" value="YgiF"/>
</dbReference>
<dbReference type="SMART" id="SM01118">
    <property type="entry name" value="CYTH"/>
    <property type="match status" value="1"/>
</dbReference>
<dbReference type="CDD" id="cd07756">
    <property type="entry name" value="CYTH-like_Pase_CHAD"/>
    <property type="match status" value="1"/>
</dbReference>
<dbReference type="PROSITE" id="PS51708">
    <property type="entry name" value="CHAD"/>
    <property type="match status" value="1"/>
</dbReference>
<dbReference type="PANTHER" id="PTHR39569">
    <property type="entry name" value="INORGANIC TRIPHOSPHATASE"/>
    <property type="match status" value="1"/>
</dbReference>
<dbReference type="EMBL" id="BSPG01000034">
    <property type="protein sequence ID" value="GLS46153.1"/>
    <property type="molecule type" value="Genomic_DNA"/>
</dbReference>
<dbReference type="Proteomes" id="UP001156881">
    <property type="component" value="Unassembled WGS sequence"/>
</dbReference>
<dbReference type="InterPro" id="IPR038186">
    <property type="entry name" value="CHAD_dom_sf"/>
</dbReference>
<dbReference type="InterPro" id="IPR007899">
    <property type="entry name" value="CHAD_dom"/>
</dbReference>
<feature type="domain" description="CHAD" evidence="2">
    <location>
        <begin position="217"/>
        <end position="510"/>
    </location>
</feature>
<reference evidence="4 5" key="3">
    <citation type="submission" date="2020-08" db="EMBL/GenBank/DDBJ databases">
        <title>Genomic Encyclopedia of Type Strains, Phase IV (KMG-IV): sequencing the most valuable type-strain genomes for metagenomic binning, comparative biology and taxonomic classification.</title>
        <authorList>
            <person name="Goeker M."/>
        </authorList>
    </citation>
    <scope>NUCLEOTIDE SEQUENCE [LARGE SCALE GENOMIC DNA]</scope>
    <source>
        <strain evidence="4 5">DSM 24105</strain>
    </source>
</reference>
<organism evidence="4 5">
    <name type="scientific">Methylobacterium brachythecii</name>
    <dbReference type="NCBI Taxonomy" id="1176177"/>
    <lineage>
        <taxon>Bacteria</taxon>
        <taxon>Pseudomonadati</taxon>
        <taxon>Pseudomonadota</taxon>
        <taxon>Alphaproteobacteria</taxon>
        <taxon>Hyphomicrobiales</taxon>
        <taxon>Methylobacteriaceae</taxon>
        <taxon>Methylobacterium</taxon>
    </lineage>
</organism>
<evidence type="ECO:0000259" key="2">
    <source>
        <dbReference type="PROSITE" id="PS51708"/>
    </source>
</evidence>
<evidence type="ECO:0000313" key="5">
    <source>
        <dbReference type="Proteomes" id="UP000517759"/>
    </source>
</evidence>
<protein>
    <submittedName>
        <fullName evidence="3 4">Inorganic triphosphatase</fullName>
    </submittedName>
</protein>
<reference evidence="3" key="4">
    <citation type="submission" date="2023-01" db="EMBL/GenBank/DDBJ databases">
        <title>Draft genome sequence of Methylobacterium brachythecii strain NBRC 107710.</title>
        <authorList>
            <person name="Sun Q."/>
            <person name="Mori K."/>
        </authorList>
    </citation>
    <scope>NUCLEOTIDE SEQUENCE</scope>
    <source>
        <strain evidence="3">NBRC 107710</strain>
    </source>
</reference>
<keyword evidence="6" id="KW-1185">Reference proteome</keyword>
<reference evidence="3" key="1">
    <citation type="journal article" date="2014" name="Int. J. Syst. Evol. Microbiol.">
        <title>Complete genome of a new Firmicutes species belonging to the dominant human colonic microbiota ('Ruminococcus bicirculans') reveals two chromosomes and a selective capacity to utilize plant glucans.</title>
        <authorList>
            <consortium name="NISC Comparative Sequencing Program"/>
            <person name="Wegmann U."/>
            <person name="Louis P."/>
            <person name="Goesmann A."/>
            <person name="Henrissat B."/>
            <person name="Duncan S.H."/>
            <person name="Flint H.J."/>
        </authorList>
    </citation>
    <scope>NUCLEOTIDE SEQUENCE</scope>
    <source>
        <strain evidence="3">NBRC 107710</strain>
    </source>
</reference>
<dbReference type="SMART" id="SM00880">
    <property type="entry name" value="CHAD"/>
    <property type="match status" value="1"/>
</dbReference>
<dbReference type="RefSeq" id="WP_183501698.1">
    <property type="nucleotide sequence ID" value="NZ_BSPG01000034.1"/>
</dbReference>
<comment type="caution">
    <text evidence="4">The sequence shown here is derived from an EMBL/GenBank/DDBJ whole genome shotgun (WGS) entry which is preliminary data.</text>
</comment>
<evidence type="ECO:0000313" key="6">
    <source>
        <dbReference type="Proteomes" id="UP001156881"/>
    </source>
</evidence>
<accession>A0A7W6F561</accession>
<proteinExistence type="predicted"/>
<evidence type="ECO:0000313" key="3">
    <source>
        <dbReference type="EMBL" id="GLS46153.1"/>
    </source>
</evidence>
<dbReference type="InterPro" id="IPR023577">
    <property type="entry name" value="CYTH_domain"/>
</dbReference>
<evidence type="ECO:0000259" key="1">
    <source>
        <dbReference type="PROSITE" id="PS51707"/>
    </source>
</evidence>
<reference evidence="6" key="2">
    <citation type="journal article" date="2019" name="Int. J. Syst. Evol. Microbiol.">
        <title>The Global Catalogue of Microorganisms (GCM) 10K type strain sequencing project: providing services to taxonomists for standard genome sequencing and annotation.</title>
        <authorList>
            <consortium name="The Broad Institute Genomics Platform"/>
            <consortium name="The Broad Institute Genome Sequencing Center for Infectious Disease"/>
            <person name="Wu L."/>
            <person name="Ma J."/>
        </authorList>
    </citation>
    <scope>NUCLEOTIDE SEQUENCE [LARGE SCALE GENOMIC DNA]</scope>
    <source>
        <strain evidence="6">NBRC 107710</strain>
    </source>
</reference>
<dbReference type="Gene3D" id="1.40.20.10">
    <property type="entry name" value="CHAD domain"/>
    <property type="match status" value="1"/>
</dbReference>
<name>A0A7W6F561_9HYPH</name>
<dbReference type="EMBL" id="JACIDN010000001">
    <property type="protein sequence ID" value="MBB3900919.1"/>
    <property type="molecule type" value="Genomic_DNA"/>
</dbReference>
<dbReference type="Proteomes" id="UP000517759">
    <property type="component" value="Unassembled WGS sequence"/>
</dbReference>
<dbReference type="SUPFAM" id="SSF55154">
    <property type="entry name" value="CYTH-like phosphatases"/>
    <property type="match status" value="1"/>
</dbReference>
<feature type="domain" description="CYTH" evidence="1">
    <location>
        <begin position="4"/>
        <end position="202"/>
    </location>
</feature>
<dbReference type="PANTHER" id="PTHR39569:SF1">
    <property type="entry name" value="INORGANIC TRIPHOSPHATASE"/>
    <property type="match status" value="1"/>
</dbReference>
<sequence>MKAPREIELKLVCDGPDLTPLAGHPLLQAEDAATSLLDTTYFDTAGRDLHAAGLSLRLRREGDRTIQTLKSAAPAAIGLFDRGEWEWDVAGPEPDLALLADTPAAAVLDDAKSSALSPLFRTVVERSRRSIRHGASSIVATLDTGRVETEAGDAPLCEVELELGDGSAAELFALASALGESAPLRLGVLSKGERGYALIDERLHKPSKSGSFALDPEVSAGEAFAAVAKACLRHLRLNEDVFRHGRAPEALHQMRVALRRLRSAFSLFKSLLEQDEKAEDLRAAIKRVTEPFGTARNLDVFLGETLPGEIERRPGEAGLDELRERLSAEREEAYAAVFAILDGSAWRGLIIDLVVWIETGAWRAGQGGDRPARDFAATVLERLRRRLKKRGHHLARLEPEERHQVRIVAKKLRYGAEFFGPLFPEKKAAKRHKAFVGALSDLQDHLGALNDLSTAHQIADRLVAARGGEAGEPPSGAALFAAGLTTADAEADARAGKLVEKADAAQEALVDMRPFWR</sequence>
<dbReference type="GO" id="GO:0050355">
    <property type="term" value="F:inorganic triphosphate phosphatase activity"/>
    <property type="evidence" value="ECO:0007669"/>
    <property type="project" value="InterPro"/>
</dbReference>
<dbReference type="AlphaFoldDB" id="A0A7W6F561"/>
<gene>
    <name evidence="3" type="ORF">GCM10007884_41440</name>
    <name evidence="4" type="ORF">GGR33_000399</name>
</gene>
<dbReference type="InterPro" id="IPR033469">
    <property type="entry name" value="CYTH-like_dom_sf"/>
</dbReference>